<comment type="caution">
    <text evidence="2">The sequence shown here is derived from an EMBL/GenBank/DDBJ whole genome shotgun (WGS) entry which is preliminary data.</text>
</comment>
<feature type="compositionally biased region" description="Basic and acidic residues" evidence="1">
    <location>
        <begin position="76"/>
        <end position="89"/>
    </location>
</feature>
<protein>
    <submittedName>
        <fullName evidence="2">Uncharacterized protein</fullName>
    </submittedName>
</protein>
<reference evidence="2" key="1">
    <citation type="journal article" date="2023" name="Plant J.">
        <title>The genome of the king protea, Protea cynaroides.</title>
        <authorList>
            <person name="Chang J."/>
            <person name="Duong T.A."/>
            <person name="Schoeman C."/>
            <person name="Ma X."/>
            <person name="Roodt D."/>
            <person name="Barker N."/>
            <person name="Li Z."/>
            <person name="Van de Peer Y."/>
            <person name="Mizrachi E."/>
        </authorList>
    </citation>
    <scope>NUCLEOTIDE SEQUENCE</scope>
    <source>
        <tissue evidence="2">Young leaves</tissue>
    </source>
</reference>
<name>A0A9Q0GT78_9MAGN</name>
<feature type="region of interest" description="Disordered" evidence="1">
    <location>
        <begin position="63"/>
        <end position="95"/>
    </location>
</feature>
<organism evidence="2 3">
    <name type="scientific">Protea cynaroides</name>
    <dbReference type="NCBI Taxonomy" id="273540"/>
    <lineage>
        <taxon>Eukaryota</taxon>
        <taxon>Viridiplantae</taxon>
        <taxon>Streptophyta</taxon>
        <taxon>Embryophyta</taxon>
        <taxon>Tracheophyta</taxon>
        <taxon>Spermatophyta</taxon>
        <taxon>Magnoliopsida</taxon>
        <taxon>Proteales</taxon>
        <taxon>Proteaceae</taxon>
        <taxon>Protea</taxon>
    </lineage>
</organism>
<accession>A0A9Q0GT78</accession>
<evidence type="ECO:0000313" key="3">
    <source>
        <dbReference type="Proteomes" id="UP001141806"/>
    </source>
</evidence>
<dbReference type="EMBL" id="JAMYWD010000012">
    <property type="protein sequence ID" value="KAJ4953159.1"/>
    <property type="molecule type" value="Genomic_DNA"/>
</dbReference>
<gene>
    <name evidence="2" type="ORF">NE237_029991</name>
</gene>
<feature type="region of interest" description="Disordered" evidence="1">
    <location>
        <begin position="159"/>
        <end position="179"/>
    </location>
</feature>
<keyword evidence="3" id="KW-1185">Reference proteome</keyword>
<proteinExistence type="predicted"/>
<dbReference type="Proteomes" id="UP001141806">
    <property type="component" value="Unassembled WGS sequence"/>
</dbReference>
<sequence length="179" mass="19303">MRFLSTTASSTWLKWFRSDEGNDFIQGMQYELKPSHCLFYKVFGHDGATCTMNPTVKGMASQHMEGGLHLGGGSEETQHDGRDGSKGDENPCGTDVVGVSKTQNLSSQEDLIANKSLELEPNLDTGGYATSLLASVYPPLFDGQLVQRHNHLLACMQSVPAGSQPGITDPGLSPETSIR</sequence>
<evidence type="ECO:0000313" key="2">
    <source>
        <dbReference type="EMBL" id="KAJ4953159.1"/>
    </source>
</evidence>
<evidence type="ECO:0000256" key="1">
    <source>
        <dbReference type="SAM" id="MobiDB-lite"/>
    </source>
</evidence>
<dbReference type="AlphaFoldDB" id="A0A9Q0GT78"/>